<dbReference type="OMA" id="EWQVTGW"/>
<feature type="compositionally biased region" description="Low complexity" evidence="3">
    <location>
        <begin position="111"/>
        <end position="126"/>
    </location>
</feature>
<feature type="compositionally biased region" description="Polar residues" evidence="3">
    <location>
        <begin position="503"/>
        <end position="512"/>
    </location>
</feature>
<evidence type="ECO:0000256" key="2">
    <source>
        <dbReference type="SAM" id="Coils"/>
    </source>
</evidence>
<dbReference type="PROSITE" id="PS50119">
    <property type="entry name" value="ZF_BBOX"/>
    <property type="match status" value="1"/>
</dbReference>
<feature type="compositionally biased region" description="Basic and acidic residues" evidence="3">
    <location>
        <begin position="98"/>
        <end position="109"/>
    </location>
</feature>
<dbReference type="CDD" id="cd19756">
    <property type="entry name" value="Bbox2"/>
    <property type="match status" value="1"/>
</dbReference>
<feature type="domain" description="B box-type" evidence="4">
    <location>
        <begin position="801"/>
        <end position="843"/>
    </location>
</feature>
<dbReference type="OrthoDB" id="6105938at2759"/>
<feature type="compositionally biased region" description="Basic and acidic residues" evidence="3">
    <location>
        <begin position="1053"/>
        <end position="1068"/>
    </location>
</feature>
<evidence type="ECO:0000256" key="3">
    <source>
        <dbReference type="SAM" id="MobiDB-lite"/>
    </source>
</evidence>
<feature type="compositionally biased region" description="Low complexity" evidence="3">
    <location>
        <begin position="774"/>
        <end position="789"/>
    </location>
</feature>
<evidence type="ECO:0000313" key="5">
    <source>
        <dbReference type="EMBL" id="KPA84976.1"/>
    </source>
</evidence>
<dbReference type="Pfam" id="PF00643">
    <property type="entry name" value="zf-B_box"/>
    <property type="match status" value="1"/>
</dbReference>
<keyword evidence="2" id="KW-0175">Coiled coil</keyword>
<dbReference type="VEuPathDB" id="TriTrypDB:LpyrH10_02_3860"/>
<proteinExistence type="predicted"/>
<keyword evidence="1" id="KW-0862">Zinc</keyword>
<dbReference type="GeneID" id="26901707"/>
<dbReference type="SUPFAM" id="SSF57845">
    <property type="entry name" value="B-box zinc-binding domain"/>
    <property type="match status" value="1"/>
</dbReference>
<accession>A0A0M9G8Y5</accession>
<reference evidence="5 6" key="1">
    <citation type="submission" date="2015-07" db="EMBL/GenBank/DDBJ databases">
        <title>High-quality genome of monoxenous trypanosomatid Leptomonas pyrrhocoris.</title>
        <authorList>
            <person name="Flegontov P."/>
            <person name="Butenko A."/>
            <person name="Firsov S."/>
            <person name="Vlcek C."/>
            <person name="Logacheva M.D."/>
            <person name="Field M."/>
            <person name="Filatov D."/>
            <person name="Flegontova O."/>
            <person name="Gerasimov E."/>
            <person name="Jackson A.P."/>
            <person name="Kelly S."/>
            <person name="Opperdoes F."/>
            <person name="O'Reilly A."/>
            <person name="Votypka J."/>
            <person name="Yurchenko V."/>
            <person name="Lukes J."/>
        </authorList>
    </citation>
    <scope>NUCLEOTIDE SEQUENCE [LARGE SCALE GENOMIC DNA]</scope>
    <source>
        <strain evidence="5">H10</strain>
    </source>
</reference>
<feature type="compositionally biased region" description="Low complexity" evidence="3">
    <location>
        <begin position="83"/>
        <end position="94"/>
    </location>
</feature>
<keyword evidence="1" id="KW-0863">Zinc-finger</keyword>
<feature type="region of interest" description="Disordered" evidence="3">
    <location>
        <begin position="80"/>
        <end position="128"/>
    </location>
</feature>
<evidence type="ECO:0000256" key="1">
    <source>
        <dbReference type="PROSITE-ProRule" id="PRU00024"/>
    </source>
</evidence>
<feature type="compositionally biased region" description="Low complexity" evidence="3">
    <location>
        <begin position="519"/>
        <end position="530"/>
    </location>
</feature>
<feature type="coiled-coil region" evidence="2">
    <location>
        <begin position="876"/>
        <end position="917"/>
    </location>
</feature>
<keyword evidence="1" id="KW-0479">Metal-binding</keyword>
<protein>
    <recommendedName>
        <fullName evidence="4">B box-type domain-containing protein</fullName>
    </recommendedName>
</protein>
<feature type="region of interest" description="Disordered" evidence="3">
    <location>
        <begin position="1047"/>
        <end position="1073"/>
    </location>
</feature>
<feature type="compositionally biased region" description="Basic and acidic residues" evidence="3">
    <location>
        <begin position="531"/>
        <end position="541"/>
    </location>
</feature>
<feature type="region of interest" description="Disordered" evidence="3">
    <location>
        <begin position="420"/>
        <end position="672"/>
    </location>
</feature>
<sequence length="1366" mass="148579">MSSALSPSSNTYVRLVVYCDEEPDPLTLPDVPLPHHVESLRRFVEDKVGKRAKLLSYWNYAHNRYELLRDVRELLQEDGRILSSSPPRSRPQSRVRGGARDEADEEGAHDSATSRSGRSSGRSATGHPPHVYRGQLWLETVLLQLEPLDARRDAAEYDELRRHVARWLGNKHVGYEVHDAVRVRCPFLTRMFDETRSTRLEGSRDKVQLLYYSNNAWSVRDVLQYGFLLDREVPRSMAAVVHAQSGGSDISTTSDTRLSIPVPTNAQAASSSRQAAPVEDVFDSQAHPFIFTSSMLGPNVKHPPACAVPHKVLLCEVAPGRRFMMDQSLTGEPTGRRSSPQPIVKAPPGYDSVCYMRTRDDRVSVKSGDAASAMAEDISIVQVQVGHSYQALPRYLLTVAPTGGPPSRLPFFDSTVSATASPVRAPGSTAAAAAAREDAEKRHASAAASQSGQLKEWWPSSPFRSPQKRSEKNTSTPIRPPRSLSASPDSLPITPRTAYGSRGSVSGNTNASRGAYTTPRRAASAAAAPHPDLDAADRDYDYVSGGSGAVAPSRAHSQPRPHPNASLPVSHREDRFGDSGGGSFGGVRPAQNSPWGAASPSAVNRMPGGLSPPVNGFNGGSPSREALQGSGPRVDSAVRASPRRLSRPRAGGDPGFDPPTPPLPARGDANQNARSGLLYSGLQAATKNHNNISRSDFSLSPQRWALPSVQNPHNASIAGSSAPLNRSGTSRYGPTEWSSAHPLIPAFHVSADHHHNSNSSGERVVPLPGPLPSPSSIMRRSSSSVGASPRLPPAAPPPAAFNQFLCTIHPRQLQSLYCTACAELTCPYCASIGAHREHVVVEAADQVPAVHAEVHKLYEELRHWLSEYRHTEEKLRSEHASQLARQQREFRTLQQNFQALKQTLQQTERNMTQTVQQRTCPPPFAEASAVIGKYAQALAPISAALTRYHNAQDNTNTSLSQAPPGPPNVANGGRGATRSIPEMLHFLRTAPPLVRRVEESFAQHHQEEERRLRDGIASYHARADAVEGVYDHVDWVGLKRLLEHLGSSRSTRGVKDSASRERSPRRESSALSFFDGVADGSTESAVRVRGRNSARSSPLSSRLVRFDSGDVSRRLLPGRSPVRQLAVGDDLASCVSHRTSPPPSTKQDRLLLRCLEDLQRGHIWAIQDASSYFAPGQLKAVCSTSFRLLGAQWELRLAPLPPSYRTQQRRNSAPASSSSLLVAPGMNAGMMATTASTWLPTILDGNGDCSAAPAVAHSPLATQSVLDADGRAGPDTVVGGRRSAPEEEWLGLFVFPLQHRLRMDFRVIAFSEVTWAEWQVTGWPTEMAGKGWGLYPFLQRKELMRTDKLARDNTVKICVAPISDLY</sequence>
<comment type="caution">
    <text evidence="5">The sequence shown here is derived from an EMBL/GenBank/DDBJ whole genome shotgun (WGS) entry which is preliminary data.</text>
</comment>
<organism evidence="5 6">
    <name type="scientific">Leptomonas pyrrhocoris</name>
    <name type="common">Firebug parasite</name>
    <dbReference type="NCBI Taxonomy" id="157538"/>
    <lineage>
        <taxon>Eukaryota</taxon>
        <taxon>Discoba</taxon>
        <taxon>Euglenozoa</taxon>
        <taxon>Kinetoplastea</taxon>
        <taxon>Metakinetoplastina</taxon>
        <taxon>Trypanosomatida</taxon>
        <taxon>Trypanosomatidae</taxon>
        <taxon>Leishmaniinae</taxon>
        <taxon>Leptomonas</taxon>
    </lineage>
</organism>
<feature type="region of interest" description="Disordered" evidence="3">
    <location>
        <begin position="771"/>
        <end position="794"/>
    </location>
</feature>
<dbReference type="Proteomes" id="UP000037923">
    <property type="component" value="Unassembled WGS sequence"/>
</dbReference>
<dbReference type="Gene3D" id="3.30.160.60">
    <property type="entry name" value="Classic Zinc Finger"/>
    <property type="match status" value="1"/>
</dbReference>
<feature type="region of interest" description="Disordered" evidence="3">
    <location>
        <begin position="954"/>
        <end position="973"/>
    </location>
</feature>
<dbReference type="EMBL" id="LGTL01000002">
    <property type="protein sequence ID" value="KPA84976.1"/>
    <property type="molecule type" value="Genomic_DNA"/>
</dbReference>
<name>A0A0M9G8Y5_LEPPY</name>
<dbReference type="InterPro" id="IPR000315">
    <property type="entry name" value="Znf_B-box"/>
</dbReference>
<evidence type="ECO:0000259" key="4">
    <source>
        <dbReference type="PROSITE" id="PS50119"/>
    </source>
</evidence>
<feature type="region of interest" description="Disordered" evidence="3">
    <location>
        <begin position="709"/>
        <end position="733"/>
    </location>
</feature>
<gene>
    <name evidence="5" type="ORF">ABB37_01412</name>
</gene>
<dbReference type="GO" id="GO:0008270">
    <property type="term" value="F:zinc ion binding"/>
    <property type="evidence" value="ECO:0007669"/>
    <property type="project" value="UniProtKB-KW"/>
</dbReference>
<dbReference type="PANTHER" id="PTHR25462:SF296">
    <property type="entry name" value="MEIOTIC P26, ISOFORM F"/>
    <property type="match status" value="1"/>
</dbReference>
<evidence type="ECO:0000313" key="6">
    <source>
        <dbReference type="Proteomes" id="UP000037923"/>
    </source>
</evidence>
<keyword evidence="6" id="KW-1185">Reference proteome</keyword>
<dbReference type="PANTHER" id="PTHR25462">
    <property type="entry name" value="BONUS, ISOFORM C-RELATED"/>
    <property type="match status" value="1"/>
</dbReference>
<dbReference type="RefSeq" id="XP_015663415.1">
    <property type="nucleotide sequence ID" value="XM_015797895.1"/>
</dbReference>
<dbReference type="Gene3D" id="3.90.228.10">
    <property type="match status" value="1"/>
</dbReference>
<dbReference type="InterPro" id="IPR047153">
    <property type="entry name" value="TRIM45/56/19-like"/>
</dbReference>